<comment type="caution">
    <text evidence="1">The sequence shown here is derived from an EMBL/GenBank/DDBJ whole genome shotgun (WGS) entry which is preliminary data.</text>
</comment>
<dbReference type="Proteomes" id="UP001189429">
    <property type="component" value="Unassembled WGS sequence"/>
</dbReference>
<evidence type="ECO:0000313" key="2">
    <source>
        <dbReference type="Proteomes" id="UP001189429"/>
    </source>
</evidence>
<dbReference type="EMBL" id="CAUYUJ010001314">
    <property type="protein sequence ID" value="CAK0795307.1"/>
    <property type="molecule type" value="Genomic_DNA"/>
</dbReference>
<keyword evidence="2" id="KW-1185">Reference proteome</keyword>
<name>A0ABN9PQA9_9DINO</name>
<protein>
    <submittedName>
        <fullName evidence="1">Uncharacterized protein</fullName>
    </submittedName>
</protein>
<sequence length="123" mass="12687">GRAGAARAPRGRPRRGPAAAMVVRVRGLQAAAHLNDMQGMCMGFDEEKGRWHVQLENGDLKALKPDNFVPVMGSGGPDLTLEGGRVVHVPVGSVAPTTDDAAPVKGVSGSRASALFALAPPVQ</sequence>
<organism evidence="1 2">
    <name type="scientific">Prorocentrum cordatum</name>
    <dbReference type="NCBI Taxonomy" id="2364126"/>
    <lineage>
        <taxon>Eukaryota</taxon>
        <taxon>Sar</taxon>
        <taxon>Alveolata</taxon>
        <taxon>Dinophyceae</taxon>
        <taxon>Prorocentrales</taxon>
        <taxon>Prorocentraceae</taxon>
        <taxon>Prorocentrum</taxon>
    </lineage>
</organism>
<accession>A0ABN9PQA9</accession>
<evidence type="ECO:0000313" key="1">
    <source>
        <dbReference type="EMBL" id="CAK0795307.1"/>
    </source>
</evidence>
<feature type="non-terminal residue" evidence="1">
    <location>
        <position position="1"/>
    </location>
</feature>
<reference evidence="1" key="1">
    <citation type="submission" date="2023-10" db="EMBL/GenBank/DDBJ databases">
        <authorList>
            <person name="Chen Y."/>
            <person name="Shah S."/>
            <person name="Dougan E. K."/>
            <person name="Thang M."/>
            <person name="Chan C."/>
        </authorList>
    </citation>
    <scope>NUCLEOTIDE SEQUENCE [LARGE SCALE GENOMIC DNA]</scope>
</reference>
<proteinExistence type="predicted"/>
<gene>
    <name evidence="1" type="ORF">PCOR1329_LOCUS5020</name>
</gene>